<dbReference type="GO" id="GO:0005634">
    <property type="term" value="C:nucleus"/>
    <property type="evidence" value="ECO:0007669"/>
    <property type="project" value="UniProtKB-SubCell"/>
</dbReference>
<keyword evidence="3" id="KW-0238">DNA-binding</keyword>
<sequence>MPLGFGDMSSPPKICPDFFTVYLPELSWDRLRIPTAFVEHFNGFMPEKAILRDFVGRVWHVECEKKDTKVVDMDIYKKDFCVKEKDVEEAEGEEEEEEEEEKEEEEEERKKMKRRRKWRKMMKKRKENYNQNLLT</sequence>
<dbReference type="Proteomes" id="UP000288805">
    <property type="component" value="Unassembled WGS sequence"/>
</dbReference>
<evidence type="ECO:0000256" key="2">
    <source>
        <dbReference type="ARBA" id="ARBA00023015"/>
    </source>
</evidence>
<feature type="compositionally biased region" description="Acidic residues" evidence="6">
    <location>
        <begin position="87"/>
        <end position="107"/>
    </location>
</feature>
<evidence type="ECO:0000256" key="3">
    <source>
        <dbReference type="ARBA" id="ARBA00023125"/>
    </source>
</evidence>
<evidence type="ECO:0000256" key="1">
    <source>
        <dbReference type="ARBA" id="ARBA00004123"/>
    </source>
</evidence>
<evidence type="ECO:0000256" key="6">
    <source>
        <dbReference type="SAM" id="MobiDB-lite"/>
    </source>
</evidence>
<dbReference type="SUPFAM" id="SSF101936">
    <property type="entry name" value="DNA-binding pseudobarrel domain"/>
    <property type="match status" value="1"/>
</dbReference>
<evidence type="ECO:0000256" key="4">
    <source>
        <dbReference type="ARBA" id="ARBA00023163"/>
    </source>
</evidence>
<feature type="region of interest" description="Disordered" evidence="6">
    <location>
        <begin position="85"/>
        <end position="120"/>
    </location>
</feature>
<protein>
    <submittedName>
        <fullName evidence="7">Uncharacterized protein</fullName>
    </submittedName>
</protein>
<dbReference type="Gene3D" id="2.40.330.10">
    <property type="entry name" value="DNA-binding pseudobarrel domain"/>
    <property type="match status" value="1"/>
</dbReference>
<evidence type="ECO:0000313" key="7">
    <source>
        <dbReference type="EMBL" id="RVW58379.1"/>
    </source>
</evidence>
<keyword evidence="2" id="KW-0805">Transcription regulation</keyword>
<dbReference type="EMBL" id="QGNW01000956">
    <property type="protein sequence ID" value="RVW58379.1"/>
    <property type="molecule type" value="Genomic_DNA"/>
</dbReference>
<gene>
    <name evidence="7" type="ORF">CK203_107598</name>
</gene>
<evidence type="ECO:0000313" key="8">
    <source>
        <dbReference type="Proteomes" id="UP000288805"/>
    </source>
</evidence>
<reference evidence="7 8" key="1">
    <citation type="journal article" date="2018" name="PLoS Genet.">
        <title>Population sequencing reveals clonal diversity and ancestral inbreeding in the grapevine cultivar Chardonnay.</title>
        <authorList>
            <person name="Roach M.J."/>
            <person name="Johnson D.L."/>
            <person name="Bohlmann J."/>
            <person name="van Vuuren H.J."/>
            <person name="Jones S.J."/>
            <person name="Pretorius I.S."/>
            <person name="Schmidt S.A."/>
            <person name="Borneman A.R."/>
        </authorList>
    </citation>
    <scope>NUCLEOTIDE SEQUENCE [LARGE SCALE GENOMIC DNA]</scope>
    <source>
        <strain evidence="8">cv. Chardonnay</strain>
        <tissue evidence="7">Leaf</tissue>
    </source>
</reference>
<comment type="caution">
    <text evidence="7">The sequence shown here is derived from an EMBL/GenBank/DDBJ whole genome shotgun (WGS) entry which is preliminary data.</text>
</comment>
<name>A0A438FEG6_VITVI</name>
<feature type="compositionally biased region" description="Basic residues" evidence="6">
    <location>
        <begin position="111"/>
        <end position="120"/>
    </location>
</feature>
<dbReference type="InterPro" id="IPR015300">
    <property type="entry name" value="DNA-bd_pseudobarrel_sf"/>
</dbReference>
<keyword evidence="5" id="KW-0539">Nucleus</keyword>
<organism evidence="7 8">
    <name type="scientific">Vitis vinifera</name>
    <name type="common">Grape</name>
    <dbReference type="NCBI Taxonomy" id="29760"/>
    <lineage>
        <taxon>Eukaryota</taxon>
        <taxon>Viridiplantae</taxon>
        <taxon>Streptophyta</taxon>
        <taxon>Embryophyta</taxon>
        <taxon>Tracheophyta</taxon>
        <taxon>Spermatophyta</taxon>
        <taxon>Magnoliopsida</taxon>
        <taxon>eudicotyledons</taxon>
        <taxon>Gunneridae</taxon>
        <taxon>Pentapetalae</taxon>
        <taxon>rosids</taxon>
        <taxon>Vitales</taxon>
        <taxon>Vitaceae</taxon>
        <taxon>Viteae</taxon>
        <taxon>Vitis</taxon>
    </lineage>
</organism>
<accession>A0A438FEG6</accession>
<evidence type="ECO:0000256" key="5">
    <source>
        <dbReference type="ARBA" id="ARBA00023242"/>
    </source>
</evidence>
<proteinExistence type="predicted"/>
<dbReference type="GO" id="GO:0003677">
    <property type="term" value="F:DNA binding"/>
    <property type="evidence" value="ECO:0007669"/>
    <property type="project" value="UniProtKB-KW"/>
</dbReference>
<comment type="subcellular location">
    <subcellularLocation>
        <location evidence="1">Nucleus</location>
    </subcellularLocation>
</comment>
<dbReference type="AlphaFoldDB" id="A0A438FEG6"/>
<keyword evidence="4" id="KW-0804">Transcription</keyword>